<dbReference type="InterPro" id="IPR005467">
    <property type="entry name" value="His_kinase_dom"/>
</dbReference>
<dbReference type="EC" id="2.7.13.3" evidence="3"/>
<feature type="transmembrane region" description="Helical" evidence="8">
    <location>
        <begin position="271"/>
        <end position="293"/>
    </location>
</feature>
<dbReference type="PANTHER" id="PTHR34220:SF7">
    <property type="entry name" value="SENSOR HISTIDINE KINASE YPDA"/>
    <property type="match status" value="1"/>
</dbReference>
<reference evidence="12" key="1">
    <citation type="submission" date="2016-10" db="EMBL/GenBank/DDBJ databases">
        <authorList>
            <person name="Varghese N."/>
            <person name="Submissions S."/>
        </authorList>
    </citation>
    <scope>NUCLEOTIDE SEQUENCE [LARGE SCALE GENOMIC DNA]</scope>
    <source>
        <strain evidence="12">NLAE-zl-G277</strain>
    </source>
</reference>
<dbReference type="PANTHER" id="PTHR34220">
    <property type="entry name" value="SENSOR HISTIDINE KINASE YPDA"/>
    <property type="match status" value="1"/>
</dbReference>
<keyword evidence="4" id="KW-0597">Phosphoprotein</keyword>
<dbReference type="PROSITE" id="PS50885">
    <property type="entry name" value="HAMP"/>
    <property type="match status" value="1"/>
</dbReference>
<dbReference type="InterPro" id="IPR004358">
    <property type="entry name" value="Sig_transdc_His_kin-like_C"/>
</dbReference>
<evidence type="ECO:0000256" key="1">
    <source>
        <dbReference type="ARBA" id="ARBA00000085"/>
    </source>
</evidence>
<protein>
    <recommendedName>
        <fullName evidence="3">histidine kinase</fullName>
        <ecNumber evidence="3">2.7.13.3</ecNumber>
    </recommendedName>
</protein>
<evidence type="ECO:0000256" key="6">
    <source>
        <dbReference type="ARBA" id="ARBA00022777"/>
    </source>
</evidence>
<evidence type="ECO:0000259" key="10">
    <source>
        <dbReference type="PROSITE" id="PS50885"/>
    </source>
</evidence>
<evidence type="ECO:0000256" key="4">
    <source>
        <dbReference type="ARBA" id="ARBA00022553"/>
    </source>
</evidence>
<keyword evidence="8" id="KW-1133">Transmembrane helix</keyword>
<proteinExistence type="predicted"/>
<dbReference type="AlphaFoldDB" id="A0A1I0BKG3"/>
<dbReference type="SUPFAM" id="SSF55874">
    <property type="entry name" value="ATPase domain of HSP90 chaperone/DNA topoisomerase II/histidine kinase"/>
    <property type="match status" value="1"/>
</dbReference>
<keyword evidence="8" id="KW-0472">Membrane</keyword>
<dbReference type="PROSITE" id="PS50109">
    <property type="entry name" value="HIS_KIN"/>
    <property type="match status" value="1"/>
</dbReference>
<dbReference type="InterPro" id="IPR003594">
    <property type="entry name" value="HATPase_dom"/>
</dbReference>
<dbReference type="Pfam" id="PF06580">
    <property type="entry name" value="His_kinase"/>
    <property type="match status" value="1"/>
</dbReference>
<dbReference type="InterPro" id="IPR050640">
    <property type="entry name" value="Bact_2-comp_sensor_kinase"/>
</dbReference>
<dbReference type="InterPro" id="IPR010559">
    <property type="entry name" value="Sig_transdc_His_kin_internal"/>
</dbReference>
<dbReference type="GeneID" id="93278972"/>
<dbReference type="Proteomes" id="UP000198508">
    <property type="component" value="Unassembled WGS sequence"/>
</dbReference>
<accession>A0A1I0BKG3</accession>
<feature type="domain" description="HAMP" evidence="10">
    <location>
        <begin position="295"/>
        <end position="347"/>
    </location>
</feature>
<comment type="catalytic activity">
    <reaction evidence="1">
        <text>ATP + protein L-histidine = ADP + protein N-phospho-L-histidine.</text>
        <dbReference type="EC" id="2.7.13.3"/>
    </reaction>
</comment>
<dbReference type="STRING" id="460384.SAMN05216313_10212"/>
<keyword evidence="12" id="KW-1185">Reference proteome</keyword>
<organism evidence="11 12">
    <name type="scientific">Enterocloster lavalensis</name>
    <dbReference type="NCBI Taxonomy" id="460384"/>
    <lineage>
        <taxon>Bacteria</taxon>
        <taxon>Bacillati</taxon>
        <taxon>Bacillota</taxon>
        <taxon>Clostridia</taxon>
        <taxon>Lachnospirales</taxon>
        <taxon>Lachnospiraceae</taxon>
        <taxon>Enterocloster</taxon>
    </lineage>
</organism>
<evidence type="ECO:0000259" key="9">
    <source>
        <dbReference type="PROSITE" id="PS50109"/>
    </source>
</evidence>
<dbReference type="RefSeq" id="WP_092360661.1">
    <property type="nucleotide sequence ID" value="NZ_CABJCG010000001.1"/>
</dbReference>
<dbReference type="SMART" id="SM00304">
    <property type="entry name" value="HAMP"/>
    <property type="match status" value="1"/>
</dbReference>
<evidence type="ECO:0000256" key="2">
    <source>
        <dbReference type="ARBA" id="ARBA00004370"/>
    </source>
</evidence>
<dbReference type="GO" id="GO:0016020">
    <property type="term" value="C:membrane"/>
    <property type="evidence" value="ECO:0007669"/>
    <property type="project" value="UniProtKB-SubCell"/>
</dbReference>
<dbReference type="Pfam" id="PF02518">
    <property type="entry name" value="HATPase_c"/>
    <property type="match status" value="1"/>
</dbReference>
<name>A0A1I0BKG3_9FIRM</name>
<dbReference type="SUPFAM" id="SSF158472">
    <property type="entry name" value="HAMP domain-like"/>
    <property type="match status" value="1"/>
</dbReference>
<dbReference type="EMBL" id="FOIM01000002">
    <property type="protein sequence ID" value="SET07473.1"/>
    <property type="molecule type" value="Genomic_DNA"/>
</dbReference>
<evidence type="ECO:0000313" key="11">
    <source>
        <dbReference type="EMBL" id="SET07473.1"/>
    </source>
</evidence>
<evidence type="ECO:0000256" key="7">
    <source>
        <dbReference type="ARBA" id="ARBA00023012"/>
    </source>
</evidence>
<evidence type="ECO:0000256" key="3">
    <source>
        <dbReference type="ARBA" id="ARBA00012438"/>
    </source>
</evidence>
<dbReference type="CDD" id="cd06225">
    <property type="entry name" value="HAMP"/>
    <property type="match status" value="1"/>
</dbReference>
<dbReference type="GO" id="GO:0000155">
    <property type="term" value="F:phosphorelay sensor kinase activity"/>
    <property type="evidence" value="ECO:0007669"/>
    <property type="project" value="InterPro"/>
</dbReference>
<dbReference type="Gene3D" id="6.10.340.10">
    <property type="match status" value="1"/>
</dbReference>
<feature type="domain" description="Histidine kinase" evidence="9">
    <location>
        <begin position="456"/>
        <end position="558"/>
    </location>
</feature>
<evidence type="ECO:0000313" key="12">
    <source>
        <dbReference type="Proteomes" id="UP000198508"/>
    </source>
</evidence>
<keyword evidence="5" id="KW-0808">Transferase</keyword>
<dbReference type="InterPro" id="IPR036890">
    <property type="entry name" value="HATPase_C_sf"/>
</dbReference>
<dbReference type="SMART" id="SM00387">
    <property type="entry name" value="HATPase_c"/>
    <property type="match status" value="1"/>
</dbReference>
<dbReference type="Pfam" id="PF00672">
    <property type="entry name" value="HAMP"/>
    <property type="match status" value="1"/>
</dbReference>
<sequence>MRSWIRHSFKNRIFVTVLLVTLLPLLFCDVLVMQVQRARSESSLATQAQAQLNGLEQALDTTCLSYRQAAKRLCGSTMIRNALNRKTANSRVVYQLLFMETDRLREHARFDIFSSEGKCLYSTVSPLPEEERNPRWGVLYAAGQTDGLAFGKGTGQTAMTAAQAVRGYGGRILGYVVITMTSTDFERLFDGLYSATHVVILLDPTWQTIYHTQPAQAESSTAALRSQLLAGKPLTGADGEYYYFLTRNEGTGLSLILQQPKTFSSQVMDTFYTVSILMGLMCLLLCLWCAWLLSRHLSQPVHQLDEAMGEIKKGNLEIHMETDREDELGRLTESFNRMTEEYRQNLVRSVARQRELNETQLRMMQAQLNPHFLYNTLDSMKWLGVTHHVPQVATLATDLAVILRAGISGSEFITLEDELELVDRYIDIQSLRFEDRFTCEIDVPDRLQSCLVPKLVLQPLVENAIIHGVVDREDGYIKLQAEEQEGDLLLSVYDNGCGIPPDVLARLNSKDQKIPGEHLGLFNVSSIIRLHFGEKYGISAETTPGDGSCVRLLLPIQKKENNNA</sequence>
<evidence type="ECO:0000256" key="5">
    <source>
        <dbReference type="ARBA" id="ARBA00022679"/>
    </source>
</evidence>
<keyword evidence="6 11" id="KW-0418">Kinase</keyword>
<gene>
    <name evidence="11" type="ORF">SAMN05216313_10212</name>
</gene>
<dbReference type="PRINTS" id="PR00344">
    <property type="entry name" value="BCTRLSENSOR"/>
</dbReference>
<dbReference type="Gene3D" id="3.30.565.10">
    <property type="entry name" value="Histidine kinase-like ATPase, C-terminal domain"/>
    <property type="match status" value="1"/>
</dbReference>
<keyword evidence="7" id="KW-0902">Two-component regulatory system</keyword>
<comment type="subcellular location">
    <subcellularLocation>
        <location evidence="2">Membrane</location>
    </subcellularLocation>
</comment>
<dbReference type="InterPro" id="IPR003660">
    <property type="entry name" value="HAMP_dom"/>
</dbReference>
<keyword evidence="8" id="KW-0812">Transmembrane</keyword>
<evidence type="ECO:0000256" key="8">
    <source>
        <dbReference type="SAM" id="Phobius"/>
    </source>
</evidence>
<dbReference type="CDD" id="cd18773">
    <property type="entry name" value="PDC1_HK_sensor"/>
    <property type="match status" value="1"/>
</dbReference>